<dbReference type="Proteomes" id="UP000315295">
    <property type="component" value="Unassembled WGS sequence"/>
</dbReference>
<dbReference type="AlphaFoldDB" id="A0A540LPS8"/>
<keyword evidence="3" id="KW-1185">Reference proteome</keyword>
<gene>
    <name evidence="2" type="ORF">C1H46_025903</name>
</gene>
<feature type="compositionally biased region" description="Polar residues" evidence="1">
    <location>
        <begin position="179"/>
        <end position="194"/>
    </location>
</feature>
<reference evidence="2 3" key="1">
    <citation type="journal article" date="2019" name="G3 (Bethesda)">
        <title>Sequencing of a Wild Apple (Malus baccata) Genome Unravels the Differences Between Cultivated and Wild Apple Species Regarding Disease Resistance and Cold Tolerance.</title>
        <authorList>
            <person name="Chen X."/>
        </authorList>
    </citation>
    <scope>NUCLEOTIDE SEQUENCE [LARGE SCALE GENOMIC DNA]</scope>
    <source>
        <strain evidence="3">cv. Shandingzi</strain>
        <tissue evidence="2">Leaves</tissue>
    </source>
</reference>
<feature type="region of interest" description="Disordered" evidence="1">
    <location>
        <begin position="1"/>
        <end position="43"/>
    </location>
</feature>
<evidence type="ECO:0000313" key="3">
    <source>
        <dbReference type="Proteomes" id="UP000315295"/>
    </source>
</evidence>
<feature type="compositionally biased region" description="Basic residues" evidence="1">
    <location>
        <begin position="197"/>
        <end position="208"/>
    </location>
</feature>
<protein>
    <submittedName>
        <fullName evidence="2">Uncharacterized protein</fullName>
    </submittedName>
</protein>
<dbReference type="EMBL" id="VIEB01000508">
    <property type="protein sequence ID" value="TQD88483.1"/>
    <property type="molecule type" value="Genomic_DNA"/>
</dbReference>
<comment type="caution">
    <text evidence="2">The sequence shown here is derived from an EMBL/GenBank/DDBJ whole genome shotgun (WGS) entry which is preliminary data.</text>
</comment>
<organism evidence="2 3">
    <name type="scientific">Malus baccata</name>
    <name type="common">Siberian crab apple</name>
    <name type="synonym">Pyrus baccata</name>
    <dbReference type="NCBI Taxonomy" id="106549"/>
    <lineage>
        <taxon>Eukaryota</taxon>
        <taxon>Viridiplantae</taxon>
        <taxon>Streptophyta</taxon>
        <taxon>Embryophyta</taxon>
        <taxon>Tracheophyta</taxon>
        <taxon>Spermatophyta</taxon>
        <taxon>Magnoliopsida</taxon>
        <taxon>eudicotyledons</taxon>
        <taxon>Gunneridae</taxon>
        <taxon>Pentapetalae</taxon>
        <taxon>rosids</taxon>
        <taxon>fabids</taxon>
        <taxon>Rosales</taxon>
        <taxon>Rosaceae</taxon>
        <taxon>Amygdaloideae</taxon>
        <taxon>Maleae</taxon>
        <taxon>Malus</taxon>
    </lineage>
</organism>
<evidence type="ECO:0000256" key="1">
    <source>
        <dbReference type="SAM" id="MobiDB-lite"/>
    </source>
</evidence>
<feature type="region of interest" description="Disordered" evidence="1">
    <location>
        <begin position="79"/>
        <end position="208"/>
    </location>
</feature>
<proteinExistence type="predicted"/>
<accession>A0A540LPS8</accession>
<feature type="compositionally biased region" description="Polar residues" evidence="1">
    <location>
        <begin position="142"/>
        <end position="167"/>
    </location>
</feature>
<feature type="compositionally biased region" description="Basic residues" evidence="1">
    <location>
        <begin position="1"/>
        <end position="11"/>
    </location>
</feature>
<sequence>MRGPKSRTRYIKNREREPHGGKRQNRAGKDEGRRRGVLGNEGFPVSRVAVESIVSVKGDNKFKGADPNRLSARSFLEEASAQWVDASSAKTQNEAPGLSSAAHAESGRGRPMGRGKGRATGKGNESQFASSSRTLRRGRGSQAMSSSRRMEFTQQSAVLPSPSQTVTRGRVQGGANVAMATSQDLPFQPSTSVNAKPRGRSKHFIWKP</sequence>
<evidence type="ECO:0000313" key="2">
    <source>
        <dbReference type="EMBL" id="TQD88483.1"/>
    </source>
</evidence>
<name>A0A540LPS8_MALBA</name>